<name>A0A8X6F8P9_TRICU</name>
<dbReference type="Proteomes" id="UP000887116">
    <property type="component" value="Unassembled WGS sequence"/>
</dbReference>
<evidence type="ECO:0000256" key="3">
    <source>
        <dbReference type="ARBA" id="ARBA00022792"/>
    </source>
</evidence>
<comment type="caution">
    <text evidence="7">The sequence shown here is derived from an EMBL/GenBank/DDBJ whole genome shotgun (WGS) entry which is preliminary data.</text>
</comment>
<evidence type="ECO:0000256" key="1">
    <source>
        <dbReference type="ARBA" id="ARBA00004273"/>
    </source>
</evidence>
<dbReference type="EMBL" id="BMAO01001517">
    <property type="protein sequence ID" value="GFQ74020.1"/>
    <property type="molecule type" value="Genomic_DNA"/>
</dbReference>
<feature type="transmembrane region" description="Helical" evidence="6">
    <location>
        <begin position="53"/>
        <end position="77"/>
    </location>
</feature>
<evidence type="ECO:0000313" key="8">
    <source>
        <dbReference type="Proteomes" id="UP000887116"/>
    </source>
</evidence>
<dbReference type="InterPro" id="IPR036539">
    <property type="entry name" value="Cyt_c_oxidase_su7a_sf"/>
</dbReference>
<comment type="similarity">
    <text evidence="2">Belongs to the cytochrome c oxidase VIIa family.</text>
</comment>
<dbReference type="AlphaFoldDB" id="A0A8X6F8P9"/>
<proteinExistence type="inferred from homology"/>
<dbReference type="OrthoDB" id="5966508at2759"/>
<protein>
    <submittedName>
        <fullName evidence="7">Uncharacterized protein</fullName>
    </submittedName>
</protein>
<evidence type="ECO:0000256" key="6">
    <source>
        <dbReference type="SAM" id="Phobius"/>
    </source>
</evidence>
<keyword evidence="3" id="KW-0999">Mitochondrion inner membrane</keyword>
<gene>
    <name evidence="7" type="primary">NCL1_08265</name>
    <name evidence="7" type="ORF">TNCT_473311</name>
</gene>
<organism evidence="7 8">
    <name type="scientific">Trichonephila clavata</name>
    <name type="common">Joro spider</name>
    <name type="synonym">Nephila clavata</name>
    <dbReference type="NCBI Taxonomy" id="2740835"/>
    <lineage>
        <taxon>Eukaryota</taxon>
        <taxon>Metazoa</taxon>
        <taxon>Ecdysozoa</taxon>
        <taxon>Arthropoda</taxon>
        <taxon>Chelicerata</taxon>
        <taxon>Arachnida</taxon>
        <taxon>Araneae</taxon>
        <taxon>Araneomorphae</taxon>
        <taxon>Entelegynae</taxon>
        <taxon>Araneoidea</taxon>
        <taxon>Nephilidae</taxon>
        <taxon>Trichonephila</taxon>
    </lineage>
</organism>
<dbReference type="GO" id="GO:0045277">
    <property type="term" value="C:respiratory chain complex IV"/>
    <property type="evidence" value="ECO:0007669"/>
    <property type="project" value="InterPro"/>
</dbReference>
<dbReference type="GO" id="GO:0006123">
    <property type="term" value="P:mitochondrial electron transport, cytochrome c to oxygen"/>
    <property type="evidence" value="ECO:0007669"/>
    <property type="project" value="InterPro"/>
</dbReference>
<dbReference type="GO" id="GO:0005743">
    <property type="term" value="C:mitochondrial inner membrane"/>
    <property type="evidence" value="ECO:0007669"/>
    <property type="project" value="UniProtKB-SubCell"/>
</dbReference>
<evidence type="ECO:0000256" key="2">
    <source>
        <dbReference type="ARBA" id="ARBA00009331"/>
    </source>
</evidence>
<sequence length="83" mass="9467">MSVLRQCSIRLCRNFGTSSKKMRDMAEFKELQRQFQVDDGVPVFLKRGAKDKLFFSFICVGIGGCIIDAMTTVYKLIYPPPPQ</sequence>
<evidence type="ECO:0000256" key="4">
    <source>
        <dbReference type="ARBA" id="ARBA00023128"/>
    </source>
</evidence>
<evidence type="ECO:0000313" key="7">
    <source>
        <dbReference type="EMBL" id="GFQ74020.1"/>
    </source>
</evidence>
<keyword evidence="5 6" id="KW-0472">Membrane</keyword>
<dbReference type="SUPFAM" id="SSF81419">
    <property type="entry name" value="Mitochondrial cytochrome c oxidase subunit VIIa"/>
    <property type="match status" value="1"/>
</dbReference>
<keyword evidence="6" id="KW-1133">Transmembrane helix</keyword>
<evidence type="ECO:0000256" key="5">
    <source>
        <dbReference type="ARBA" id="ARBA00023136"/>
    </source>
</evidence>
<keyword evidence="6" id="KW-0812">Transmembrane</keyword>
<comment type="subcellular location">
    <subcellularLocation>
        <location evidence="1">Mitochondrion inner membrane</location>
    </subcellularLocation>
</comment>
<keyword evidence="4" id="KW-0496">Mitochondrion</keyword>
<accession>A0A8X6F8P9</accession>
<reference evidence="7" key="1">
    <citation type="submission" date="2020-07" db="EMBL/GenBank/DDBJ databases">
        <title>Multicomponent nature underlies the extraordinary mechanical properties of spider dragline silk.</title>
        <authorList>
            <person name="Kono N."/>
            <person name="Nakamura H."/>
            <person name="Mori M."/>
            <person name="Yoshida Y."/>
            <person name="Ohtoshi R."/>
            <person name="Malay A.D."/>
            <person name="Moran D.A.P."/>
            <person name="Tomita M."/>
            <person name="Numata K."/>
            <person name="Arakawa K."/>
        </authorList>
    </citation>
    <scope>NUCLEOTIDE SEQUENCE</scope>
</reference>
<dbReference type="Gene3D" id="4.10.91.10">
    <property type="entry name" value="Cytochrome c oxidase, subunit VIIa"/>
    <property type="match status" value="1"/>
</dbReference>
<keyword evidence="8" id="KW-1185">Reference proteome</keyword>